<gene>
    <name evidence="2" type="ORF">CGS55_17160</name>
</gene>
<feature type="transmembrane region" description="Helical" evidence="1">
    <location>
        <begin position="32"/>
        <end position="51"/>
    </location>
</feature>
<dbReference type="AlphaFoldDB" id="A0A2A6ZVK2"/>
<dbReference type="Proteomes" id="UP000219901">
    <property type="component" value="Unassembled WGS sequence"/>
</dbReference>
<accession>A0A2A6ZVK2</accession>
<dbReference type="EMBL" id="NMTV01000244">
    <property type="protein sequence ID" value="PDX70798.1"/>
    <property type="molecule type" value="Genomic_DNA"/>
</dbReference>
<comment type="caution">
    <text evidence="2">The sequence shown here is derived from an EMBL/GenBank/DDBJ whole genome shotgun (WGS) entry which is preliminary data.</text>
</comment>
<proteinExistence type="predicted"/>
<keyword evidence="1" id="KW-1133">Transmembrane helix</keyword>
<sequence>GTAAVGWLLKLGGFVGTATVQSESAIRMIFNLYITFPFVIGIIITVLLAFLDVEKANKKWDAEHQKEAQA</sequence>
<evidence type="ECO:0008006" key="4">
    <source>
        <dbReference type="Google" id="ProtNLM"/>
    </source>
</evidence>
<keyword evidence="1" id="KW-0472">Membrane</keyword>
<name>A0A2A6ZVK2_9FIRM</name>
<feature type="non-terminal residue" evidence="2">
    <location>
        <position position="1"/>
    </location>
</feature>
<evidence type="ECO:0000313" key="2">
    <source>
        <dbReference type="EMBL" id="PDX70798.1"/>
    </source>
</evidence>
<reference evidence="2 3" key="1">
    <citation type="journal article" date="2017" name="Front. Microbiol.">
        <title>New Insights into the Diversity of the Genus Faecalibacterium.</title>
        <authorList>
            <person name="Benevides L."/>
            <person name="Burman S."/>
            <person name="Martin R."/>
            <person name="Robert V."/>
            <person name="Thomas M."/>
            <person name="Miquel S."/>
            <person name="Chain F."/>
            <person name="Sokol H."/>
            <person name="Bermudez-Humaran L.G."/>
            <person name="Morrison M."/>
            <person name="Langella P."/>
            <person name="Azevedo V.A."/>
            <person name="Chatel J.M."/>
            <person name="Soares S."/>
        </authorList>
    </citation>
    <scope>NUCLEOTIDE SEQUENCE [LARGE SCALE GENOMIC DNA]</scope>
    <source>
        <strain evidence="2 3">CNCM I 4546</strain>
    </source>
</reference>
<evidence type="ECO:0000256" key="1">
    <source>
        <dbReference type="SAM" id="Phobius"/>
    </source>
</evidence>
<protein>
    <recommendedName>
        <fullName evidence="4">MFS transporter</fullName>
    </recommendedName>
</protein>
<keyword evidence="1" id="KW-0812">Transmembrane</keyword>
<organism evidence="2 3">
    <name type="scientific">Faecalibacterium prausnitzii</name>
    <dbReference type="NCBI Taxonomy" id="853"/>
    <lineage>
        <taxon>Bacteria</taxon>
        <taxon>Bacillati</taxon>
        <taxon>Bacillota</taxon>
        <taxon>Clostridia</taxon>
        <taxon>Eubacteriales</taxon>
        <taxon>Oscillospiraceae</taxon>
        <taxon>Faecalibacterium</taxon>
    </lineage>
</organism>
<evidence type="ECO:0000313" key="3">
    <source>
        <dbReference type="Proteomes" id="UP000219901"/>
    </source>
</evidence>